<dbReference type="OrthoDB" id="97750at2157"/>
<dbReference type="RefSeq" id="WP_014026558.1">
    <property type="nucleotide sequence ID" value="NC_015931.1"/>
</dbReference>
<protein>
    <submittedName>
        <fullName evidence="5">ABC transporter-related protein</fullName>
    </submittedName>
</protein>
<keyword evidence="6" id="KW-1185">Reference proteome</keyword>
<accession>G0EEQ9</accession>
<dbReference type="InParanoid" id="G0EEQ9"/>
<dbReference type="STRING" id="694429.Pyrfu_1013"/>
<dbReference type="Pfam" id="PF00005">
    <property type="entry name" value="ABC_tran"/>
    <property type="match status" value="1"/>
</dbReference>
<organism evidence="5 6">
    <name type="scientific">Pyrolobus fumarii (strain DSM 11204 / 1A)</name>
    <dbReference type="NCBI Taxonomy" id="694429"/>
    <lineage>
        <taxon>Archaea</taxon>
        <taxon>Thermoproteota</taxon>
        <taxon>Thermoprotei</taxon>
        <taxon>Desulfurococcales</taxon>
        <taxon>Pyrodictiaceae</taxon>
        <taxon>Pyrolobus</taxon>
    </lineage>
</organism>
<dbReference type="GO" id="GO:0005524">
    <property type="term" value="F:ATP binding"/>
    <property type="evidence" value="ECO:0007669"/>
    <property type="project" value="UniProtKB-KW"/>
</dbReference>
<dbReference type="GO" id="GO:0016887">
    <property type="term" value="F:ATP hydrolysis activity"/>
    <property type="evidence" value="ECO:0007669"/>
    <property type="project" value="InterPro"/>
</dbReference>
<dbReference type="PANTHER" id="PTHR42939">
    <property type="entry name" value="ABC TRANSPORTER ATP-BINDING PROTEIN ALBC-RELATED"/>
    <property type="match status" value="1"/>
</dbReference>
<gene>
    <name evidence="5" type="ordered locus">Pyrfu_1013</name>
</gene>
<dbReference type="AlphaFoldDB" id="G0EEQ9"/>
<evidence type="ECO:0000256" key="3">
    <source>
        <dbReference type="ARBA" id="ARBA00022840"/>
    </source>
</evidence>
<name>G0EEQ9_PYRF1</name>
<dbReference type="HOGENOM" id="CLU_000604_1_2_2"/>
<keyword evidence="2" id="KW-0547">Nucleotide-binding</keyword>
<dbReference type="InterPro" id="IPR027417">
    <property type="entry name" value="P-loop_NTPase"/>
</dbReference>
<sequence length="298" mass="32875">MFAARSVWKVFGSTLALVDVNVSFEGSGLHFLLGPNGSGKSTLLRLFAGILRPSRGSVSVFGLDPWRSRDTVCRRVCFVFEDVGLPWWLSGREFLRFVISASGSSWERMVEVAELLDIASFWDRPIRSYSTGMRKRLLLAAGMGRECEAYVFDEPFSGLDVNSISVVLRMFEWLARGHPVVVTTHVSLQVPADLTRSIVVLVDGKVVYSTSSDSDITRACFACSPEILDEVYEAVKDSARFTVRVEDSEAIICTDGADLSRFGCKNILDPLMVYEAVLRSFARGKVSSVDGVPRTDSG</sequence>
<evidence type="ECO:0000313" key="6">
    <source>
        <dbReference type="Proteomes" id="UP000001037"/>
    </source>
</evidence>
<feature type="domain" description="ABC transporter" evidence="4">
    <location>
        <begin position="2"/>
        <end position="228"/>
    </location>
</feature>
<dbReference type="PROSITE" id="PS50893">
    <property type="entry name" value="ABC_TRANSPORTER_2"/>
    <property type="match status" value="1"/>
</dbReference>
<dbReference type="EMBL" id="CP002838">
    <property type="protein sequence ID" value="AEM38881.1"/>
    <property type="molecule type" value="Genomic_DNA"/>
</dbReference>
<dbReference type="PANTHER" id="PTHR42939:SF1">
    <property type="entry name" value="ABC TRANSPORTER ATP-BINDING PROTEIN ALBC-RELATED"/>
    <property type="match status" value="1"/>
</dbReference>
<reference evidence="5 6" key="1">
    <citation type="journal article" date="2011" name="Stand. Genomic Sci.">
        <title>Complete genome sequence of the hyperthermophilic chemolithoautotroph Pyrolobus fumarii type strain (1A).</title>
        <authorList>
            <person name="Anderson I."/>
            <person name="Goker M."/>
            <person name="Nolan M."/>
            <person name="Lucas S."/>
            <person name="Hammon N."/>
            <person name="Deshpande S."/>
            <person name="Cheng J.F."/>
            <person name="Tapia R."/>
            <person name="Han C."/>
            <person name="Goodwin L."/>
            <person name="Pitluck S."/>
            <person name="Huntemann M."/>
            <person name="Liolios K."/>
            <person name="Ivanova N."/>
            <person name="Pagani I."/>
            <person name="Mavromatis K."/>
            <person name="Ovchinikova G."/>
            <person name="Pati A."/>
            <person name="Chen A."/>
            <person name="Palaniappan K."/>
            <person name="Land M."/>
            <person name="Hauser L."/>
            <person name="Brambilla E.M."/>
            <person name="Huber H."/>
            <person name="Yasawong M."/>
            <person name="Rohde M."/>
            <person name="Spring S."/>
            <person name="Abt B."/>
            <person name="Sikorski J."/>
            <person name="Wirth R."/>
            <person name="Detter J.C."/>
            <person name="Woyke T."/>
            <person name="Bristow J."/>
            <person name="Eisen J.A."/>
            <person name="Markowitz V."/>
            <person name="Hugenholtz P."/>
            <person name="Kyrpides N.C."/>
            <person name="Klenk H.P."/>
            <person name="Lapidus A."/>
        </authorList>
    </citation>
    <scope>NUCLEOTIDE SEQUENCE [LARGE SCALE GENOMIC DNA]</scope>
    <source>
        <strain evidence="6">DSM 11204 / 1A</strain>
    </source>
</reference>
<dbReference type="InterPro" id="IPR051782">
    <property type="entry name" value="ABC_Transporter_VariousFunc"/>
</dbReference>
<evidence type="ECO:0000313" key="5">
    <source>
        <dbReference type="EMBL" id="AEM38881.1"/>
    </source>
</evidence>
<dbReference type="Proteomes" id="UP000001037">
    <property type="component" value="Chromosome"/>
</dbReference>
<evidence type="ECO:0000256" key="1">
    <source>
        <dbReference type="ARBA" id="ARBA00022448"/>
    </source>
</evidence>
<dbReference type="GeneID" id="25394850"/>
<evidence type="ECO:0000259" key="4">
    <source>
        <dbReference type="PROSITE" id="PS50893"/>
    </source>
</evidence>
<dbReference type="CDD" id="cd03230">
    <property type="entry name" value="ABC_DR_subfamily_A"/>
    <property type="match status" value="1"/>
</dbReference>
<dbReference type="InterPro" id="IPR003593">
    <property type="entry name" value="AAA+_ATPase"/>
</dbReference>
<evidence type="ECO:0000256" key="2">
    <source>
        <dbReference type="ARBA" id="ARBA00022741"/>
    </source>
</evidence>
<dbReference type="eggNOG" id="arCOG00194">
    <property type="taxonomic scope" value="Archaea"/>
</dbReference>
<proteinExistence type="predicted"/>
<dbReference type="Gene3D" id="3.40.50.300">
    <property type="entry name" value="P-loop containing nucleotide triphosphate hydrolases"/>
    <property type="match status" value="1"/>
</dbReference>
<dbReference type="KEGG" id="pfm:Pyrfu_1013"/>
<keyword evidence="3" id="KW-0067">ATP-binding</keyword>
<keyword evidence="1" id="KW-0813">Transport</keyword>
<dbReference type="SMART" id="SM00382">
    <property type="entry name" value="AAA"/>
    <property type="match status" value="1"/>
</dbReference>
<dbReference type="InterPro" id="IPR003439">
    <property type="entry name" value="ABC_transporter-like_ATP-bd"/>
</dbReference>
<dbReference type="SUPFAM" id="SSF52540">
    <property type="entry name" value="P-loop containing nucleoside triphosphate hydrolases"/>
    <property type="match status" value="1"/>
</dbReference>